<dbReference type="InterPro" id="IPR011009">
    <property type="entry name" value="Kinase-like_dom_sf"/>
</dbReference>
<dbReference type="PANTHER" id="PTHR37542">
    <property type="entry name" value="HELO DOMAIN-CONTAINING PROTEIN-RELATED"/>
    <property type="match status" value="1"/>
</dbReference>
<dbReference type="Gene3D" id="3.30.200.20">
    <property type="entry name" value="Phosphorylase Kinase, domain 1"/>
    <property type="match status" value="1"/>
</dbReference>
<dbReference type="GO" id="GO:0005524">
    <property type="term" value="F:ATP binding"/>
    <property type="evidence" value="ECO:0007669"/>
    <property type="project" value="InterPro"/>
</dbReference>
<name>A0AAD5RQX2_9PEZI</name>
<dbReference type="EMBL" id="JAKWBI020000122">
    <property type="protein sequence ID" value="KAJ2902156.1"/>
    <property type="molecule type" value="Genomic_DNA"/>
</dbReference>
<keyword evidence="2" id="KW-0418">Kinase</keyword>
<keyword evidence="2" id="KW-0808">Transferase</keyword>
<dbReference type="PROSITE" id="PS50011">
    <property type="entry name" value="PROTEIN_KINASE_DOM"/>
    <property type="match status" value="1"/>
</dbReference>
<evidence type="ECO:0000313" key="3">
    <source>
        <dbReference type="Proteomes" id="UP001201980"/>
    </source>
</evidence>
<organism evidence="2 3">
    <name type="scientific">Zalerion maritima</name>
    <dbReference type="NCBI Taxonomy" id="339359"/>
    <lineage>
        <taxon>Eukaryota</taxon>
        <taxon>Fungi</taxon>
        <taxon>Dikarya</taxon>
        <taxon>Ascomycota</taxon>
        <taxon>Pezizomycotina</taxon>
        <taxon>Sordariomycetes</taxon>
        <taxon>Lulworthiomycetidae</taxon>
        <taxon>Lulworthiales</taxon>
        <taxon>Lulworthiaceae</taxon>
        <taxon>Zalerion</taxon>
    </lineage>
</organism>
<dbReference type="GO" id="GO:0004672">
    <property type="term" value="F:protein kinase activity"/>
    <property type="evidence" value="ECO:0007669"/>
    <property type="project" value="InterPro"/>
</dbReference>
<reference evidence="2" key="1">
    <citation type="submission" date="2022-07" db="EMBL/GenBank/DDBJ databases">
        <title>Draft genome sequence of Zalerion maritima ATCC 34329, a (micro)plastics degrading marine fungus.</title>
        <authorList>
            <person name="Paco A."/>
            <person name="Goncalves M.F.M."/>
            <person name="Rocha-Santos T.A.P."/>
            <person name="Alves A."/>
        </authorList>
    </citation>
    <scope>NUCLEOTIDE SEQUENCE</scope>
    <source>
        <strain evidence="2">ATCC 34329</strain>
    </source>
</reference>
<dbReference type="Proteomes" id="UP001201980">
    <property type="component" value="Unassembled WGS sequence"/>
</dbReference>
<protein>
    <submittedName>
        <fullName evidence="2">Kinase-like protein</fullName>
    </submittedName>
</protein>
<evidence type="ECO:0000313" key="2">
    <source>
        <dbReference type="EMBL" id="KAJ2902156.1"/>
    </source>
</evidence>
<dbReference type="Gene3D" id="1.10.510.10">
    <property type="entry name" value="Transferase(Phosphotransferase) domain 1"/>
    <property type="match status" value="2"/>
</dbReference>
<proteinExistence type="predicted"/>
<dbReference type="InterPro" id="IPR000719">
    <property type="entry name" value="Prot_kinase_dom"/>
</dbReference>
<gene>
    <name evidence="2" type="ORF">MKZ38_000954</name>
</gene>
<accession>A0AAD5RQX2</accession>
<dbReference type="AlphaFoldDB" id="A0AAD5RQX2"/>
<keyword evidence="3" id="KW-1185">Reference proteome</keyword>
<dbReference type="SUPFAM" id="SSF56112">
    <property type="entry name" value="Protein kinase-like (PK-like)"/>
    <property type="match status" value="2"/>
</dbReference>
<feature type="domain" description="Protein kinase" evidence="1">
    <location>
        <begin position="143"/>
        <end position="444"/>
    </location>
</feature>
<comment type="caution">
    <text evidence="2">The sequence shown here is derived from an EMBL/GenBank/DDBJ whole genome shotgun (WGS) entry which is preliminary data.</text>
</comment>
<sequence>MATALPDRICRLGKKSAVPPYKYFYPRRDIERLLTRQTIKTSLAETQNLTDNELDLHQYAKAIRNTSLAIFATLVLSGHQKYILGFLSRCLEDKALPFSEESLHFLPELPRRNFVYDQWGFCPIVLQRGDIHRQFHNESILPFIQEEQCGRGGFGKVYKVKVDGSCQCLSSGEEDLIIARKELADFDDADAERGILNMLQTLKHPNIVEFLGSYSVRSTHSLLFPFVPMDLKAFLETMPDVDACVVYSGMSGIADALSKIHQFTIKPDPELSISKIGFHHDLSPANILVLENKVFLMTDFGLSQMKSNDENSKTLLRGGHDDYLGPEAFDYATARNGVVGRALDVWSFACILAEMATFLGGRSVSEFQQSRKRELLVQNIPTVEYKFHSDGFVHPAVHQWLDNLAANDEDENLRAMVALCRDMFQPNPDMRMTADAAATRMASIAFKSRIAEITRLFKSLGYNTAENRFLDFQIYVLLEATRFVAWSRGFWTWYGEDRKETSAIDRDLVKLQDILERHSQSPSIPSRWLALEDMQGCVDSIWGRLSGDQENEVHKMWVGEVCEVDDMSVLNMLRLRGGTFKGDRYRPVGIKAAMKYMSKLVSLPVGGSSHDKVVVGSRRMEAEWVSLAEPNVEFIIAGRNRNEYGLAENNSRTMGILTQYVGSNKPMVMVEWKLYDTRWASEVGDELLRQMDNLVNLLDPDRTPRDGVALHRVLNCCGYFHDPKNCRFGFLYPLVGPTAIIQSEPRVSVHLFSLNDVLRLCGNEGPNPKRPDLGDIFLLAKDLASCLGSVHQAGWLHHNISSHQVLVFSPSVWELHENVRSAVLAGFNDSRPEASSITLGPRDDYLHYQHPKYRNHARFETSFDYFALGMVLLELGLWMPISDLRSMASPEYREPEDFRKCLLRSYVPQLGESMGAIYRDAVAFCLDTEAQLLSMGLGVPGLPGYDRAVQEMFDSRVVRPLQQCLV</sequence>
<dbReference type="Pfam" id="PF00069">
    <property type="entry name" value="Pkinase"/>
    <property type="match status" value="1"/>
</dbReference>
<evidence type="ECO:0000259" key="1">
    <source>
        <dbReference type="PROSITE" id="PS50011"/>
    </source>
</evidence>
<dbReference type="CDD" id="cd00180">
    <property type="entry name" value="PKc"/>
    <property type="match status" value="1"/>
</dbReference>
<dbReference type="PANTHER" id="PTHR37542:SF3">
    <property type="entry name" value="PRION-INHIBITION AND PROPAGATION HELO DOMAIN-CONTAINING PROTEIN"/>
    <property type="match status" value="1"/>
</dbReference>